<feature type="transmembrane region" description="Helical" evidence="2">
    <location>
        <begin position="12"/>
        <end position="31"/>
    </location>
</feature>
<keyword evidence="1" id="KW-0488">Methylation</keyword>
<dbReference type="InterPro" id="IPR045584">
    <property type="entry name" value="Pilin-like"/>
</dbReference>
<name>A0A934Q1L1_9BURK</name>
<evidence type="ECO:0000256" key="1">
    <source>
        <dbReference type="ARBA" id="ARBA00022481"/>
    </source>
</evidence>
<dbReference type="Pfam" id="PF07963">
    <property type="entry name" value="N_methyl"/>
    <property type="match status" value="1"/>
</dbReference>
<keyword evidence="2" id="KW-1133">Transmembrane helix</keyword>
<dbReference type="RefSeq" id="WP_200787872.1">
    <property type="nucleotide sequence ID" value="NZ_JAEDAO010000001.1"/>
</dbReference>
<dbReference type="PANTHER" id="PTHR30093:SF47">
    <property type="entry name" value="TYPE IV PILUS NON-CORE MINOR PILIN PILE"/>
    <property type="match status" value="1"/>
</dbReference>
<sequence length="143" mass="15088">MTRTRTAMRGFTLIELMITVAIIAILASVAYPQYTKQVAKGRRAAAQSFMFNVANKQEQYMLNSRTYFAAATGAASEWTAAGITVPADVSTFYTVTVTTTTTTFTITATPIGTQLANDTACGTLTLNNAGAKTSSGSASTCWG</sequence>
<evidence type="ECO:0000256" key="2">
    <source>
        <dbReference type="SAM" id="Phobius"/>
    </source>
</evidence>
<dbReference type="Proteomes" id="UP000617041">
    <property type="component" value="Unassembled WGS sequence"/>
</dbReference>
<dbReference type="InterPro" id="IPR012902">
    <property type="entry name" value="N_methyl_site"/>
</dbReference>
<dbReference type="PROSITE" id="PS00409">
    <property type="entry name" value="PROKAR_NTER_METHYL"/>
    <property type="match status" value="1"/>
</dbReference>
<dbReference type="PANTHER" id="PTHR30093">
    <property type="entry name" value="GENERAL SECRETION PATHWAY PROTEIN G"/>
    <property type="match status" value="1"/>
</dbReference>
<accession>A0A934Q1L1</accession>
<dbReference type="GO" id="GO:0015627">
    <property type="term" value="C:type II protein secretion system complex"/>
    <property type="evidence" value="ECO:0007669"/>
    <property type="project" value="InterPro"/>
</dbReference>
<keyword evidence="4" id="KW-1185">Reference proteome</keyword>
<dbReference type="AlphaFoldDB" id="A0A934Q1L1"/>
<gene>
    <name evidence="3" type="ORF">I8E28_10085</name>
</gene>
<evidence type="ECO:0000313" key="4">
    <source>
        <dbReference type="Proteomes" id="UP000617041"/>
    </source>
</evidence>
<dbReference type="SUPFAM" id="SSF54523">
    <property type="entry name" value="Pili subunits"/>
    <property type="match status" value="1"/>
</dbReference>
<organism evidence="3 4">
    <name type="scientific">Ramlibacter algicola</name>
    <dbReference type="NCBI Taxonomy" id="2795217"/>
    <lineage>
        <taxon>Bacteria</taxon>
        <taxon>Pseudomonadati</taxon>
        <taxon>Pseudomonadota</taxon>
        <taxon>Betaproteobacteria</taxon>
        <taxon>Burkholderiales</taxon>
        <taxon>Comamonadaceae</taxon>
        <taxon>Ramlibacter</taxon>
    </lineage>
</organism>
<reference evidence="3" key="1">
    <citation type="submission" date="2020-12" db="EMBL/GenBank/DDBJ databases">
        <title>Ramlibacter sp. nov., isolated from a freshwater alga, Cryptomonas.</title>
        <authorList>
            <person name="Kim H.M."/>
            <person name="Jeon C.O."/>
        </authorList>
    </citation>
    <scope>NUCLEOTIDE SEQUENCE</scope>
    <source>
        <strain evidence="3">CrO1</strain>
    </source>
</reference>
<evidence type="ECO:0000313" key="3">
    <source>
        <dbReference type="EMBL" id="MBK0392942.1"/>
    </source>
</evidence>
<dbReference type="GO" id="GO:0015628">
    <property type="term" value="P:protein secretion by the type II secretion system"/>
    <property type="evidence" value="ECO:0007669"/>
    <property type="project" value="InterPro"/>
</dbReference>
<dbReference type="Gene3D" id="3.30.700.10">
    <property type="entry name" value="Glycoprotein, Type 4 Pilin"/>
    <property type="match status" value="1"/>
</dbReference>
<dbReference type="GO" id="GO:0043683">
    <property type="term" value="P:type IV pilus assembly"/>
    <property type="evidence" value="ECO:0007669"/>
    <property type="project" value="InterPro"/>
</dbReference>
<dbReference type="Pfam" id="PF16732">
    <property type="entry name" value="ComP_DUS"/>
    <property type="match status" value="1"/>
</dbReference>
<dbReference type="InterPro" id="IPR031982">
    <property type="entry name" value="PilE-like"/>
</dbReference>
<dbReference type="PRINTS" id="PR00813">
    <property type="entry name" value="BCTERIALGSPG"/>
</dbReference>
<proteinExistence type="predicted"/>
<dbReference type="EMBL" id="JAEDAO010000001">
    <property type="protein sequence ID" value="MBK0392942.1"/>
    <property type="molecule type" value="Genomic_DNA"/>
</dbReference>
<comment type="caution">
    <text evidence="3">The sequence shown here is derived from an EMBL/GenBank/DDBJ whole genome shotgun (WGS) entry which is preliminary data.</text>
</comment>
<keyword evidence="2" id="KW-0812">Transmembrane</keyword>
<dbReference type="InterPro" id="IPR000983">
    <property type="entry name" value="Bac_GSPG_pilin"/>
</dbReference>
<keyword evidence="2" id="KW-0472">Membrane</keyword>
<dbReference type="NCBIfam" id="TIGR02532">
    <property type="entry name" value="IV_pilin_GFxxxE"/>
    <property type="match status" value="1"/>
</dbReference>
<protein>
    <submittedName>
        <fullName evidence="3">Prepilin-type N-terminal cleavage/methylation domain-containing protein</fullName>
    </submittedName>
</protein>